<accession>A0A8S5QQ35</accession>
<reference evidence="3" key="1">
    <citation type="journal article" date="2021" name="Proc. Natl. Acad. Sci. U.S.A.">
        <title>A Catalog of Tens of Thousands of Viruses from Human Metagenomes Reveals Hidden Associations with Chronic Diseases.</title>
        <authorList>
            <person name="Tisza M.J."/>
            <person name="Buck C.B."/>
        </authorList>
    </citation>
    <scope>NUCLEOTIDE SEQUENCE</scope>
    <source>
        <strain evidence="3">Ct6oU4</strain>
    </source>
</reference>
<evidence type="ECO:0000259" key="2">
    <source>
        <dbReference type="Pfam" id="PF18998"/>
    </source>
</evidence>
<dbReference type="Pfam" id="PF18998">
    <property type="entry name" value="Flg_new_2"/>
    <property type="match status" value="1"/>
</dbReference>
<organism evidence="3">
    <name type="scientific">Siphoviridae sp. ct6oU4</name>
    <dbReference type="NCBI Taxonomy" id="2826299"/>
    <lineage>
        <taxon>Viruses</taxon>
        <taxon>Duplodnaviria</taxon>
        <taxon>Heunggongvirae</taxon>
        <taxon>Uroviricota</taxon>
        <taxon>Caudoviricetes</taxon>
    </lineage>
</organism>
<feature type="region of interest" description="Disordered" evidence="1">
    <location>
        <begin position="363"/>
        <end position="385"/>
    </location>
</feature>
<evidence type="ECO:0000313" key="3">
    <source>
        <dbReference type="EMBL" id="DAE21200.1"/>
    </source>
</evidence>
<dbReference type="InterPro" id="IPR044060">
    <property type="entry name" value="Bacterial_rp_domain"/>
</dbReference>
<feature type="region of interest" description="Disordered" evidence="1">
    <location>
        <begin position="276"/>
        <end position="297"/>
    </location>
</feature>
<feature type="domain" description="Bacterial repeat" evidence="2">
    <location>
        <begin position="302"/>
        <end position="364"/>
    </location>
</feature>
<evidence type="ECO:0000256" key="1">
    <source>
        <dbReference type="SAM" id="MobiDB-lite"/>
    </source>
</evidence>
<proteinExistence type="predicted"/>
<feature type="compositionally biased region" description="Gly residues" evidence="1">
    <location>
        <begin position="367"/>
        <end position="385"/>
    </location>
</feature>
<sequence length="385" mass="41211">MSETIVNIPRSSLSAGSAIYSVLKDLLGEGHVRPVVSENEVTLPLVTFRRVDVRSLDDKGRSGYDEVCYEVVVFAKTYGEGVETMERVRKQLVGRIIASEEEDGFAMTMDCVKVVGGEESWKDGAFVQTIRLSYHVALGLVKQKMVYEYTLSAAKWGTIIIPFSCAKPDGLKLYEALSIDENGKPVTNEVQRFEANTPYIVGGTPGQYRLEGYAGKHGEKYTKGILTGVYVEQEPPIGSYVLQAQDSGVAFYKHMVRGNGCTVGPYRCYIEPQEGAGDSASMPGGGSSQQAPVKPKKHTLTVLSANESQGSVSGGGTFDDGSTQTIQATPKTGFAFDKWSDGNMENPRTVKLTSDLTLTASFKVDTTGGGDQGSGGDQGGGALGD</sequence>
<protein>
    <recommendedName>
        <fullName evidence="2">Bacterial repeat domain-containing protein</fullName>
    </recommendedName>
</protein>
<name>A0A8S5QQ35_9CAUD</name>
<dbReference type="EMBL" id="BK015709">
    <property type="protein sequence ID" value="DAE21200.1"/>
    <property type="molecule type" value="Genomic_DNA"/>
</dbReference>